<evidence type="ECO:0000256" key="1">
    <source>
        <dbReference type="SAM" id="MobiDB-lite"/>
    </source>
</evidence>
<accession>A0A8H5LPH3</accession>
<dbReference type="Proteomes" id="UP000559256">
    <property type="component" value="Unassembled WGS sequence"/>
</dbReference>
<dbReference type="AlphaFoldDB" id="A0A8H5LPH3"/>
<sequence length="129" mass="14104">MSDDEVFITAAFTYFGEKAKKIVPNHSRQGTQNPASWSIDWNDSDAGFTTSSKAGSFSSSNATSPAKAGKNANAKKNSQTVDDETAQILRDDLNKIGIPQPSRSNILVTKEGTVEFYWYTTRKNVSCKS</sequence>
<reference evidence="2 3" key="1">
    <citation type="journal article" date="2020" name="ISME J.">
        <title>Uncovering the hidden diversity of litter-decomposition mechanisms in mushroom-forming fungi.</title>
        <authorList>
            <person name="Floudas D."/>
            <person name="Bentzer J."/>
            <person name="Ahren D."/>
            <person name="Johansson T."/>
            <person name="Persson P."/>
            <person name="Tunlid A."/>
        </authorList>
    </citation>
    <scope>NUCLEOTIDE SEQUENCE [LARGE SCALE GENOMIC DNA]</scope>
    <source>
        <strain evidence="2 3">CBS 291.85</strain>
    </source>
</reference>
<keyword evidence="3" id="KW-1185">Reference proteome</keyword>
<evidence type="ECO:0000313" key="2">
    <source>
        <dbReference type="EMBL" id="KAF5364656.1"/>
    </source>
</evidence>
<organism evidence="2 3">
    <name type="scientific">Tetrapyrgos nigripes</name>
    <dbReference type="NCBI Taxonomy" id="182062"/>
    <lineage>
        <taxon>Eukaryota</taxon>
        <taxon>Fungi</taxon>
        <taxon>Dikarya</taxon>
        <taxon>Basidiomycota</taxon>
        <taxon>Agaricomycotina</taxon>
        <taxon>Agaricomycetes</taxon>
        <taxon>Agaricomycetidae</taxon>
        <taxon>Agaricales</taxon>
        <taxon>Marasmiineae</taxon>
        <taxon>Marasmiaceae</taxon>
        <taxon>Tetrapyrgos</taxon>
    </lineage>
</organism>
<gene>
    <name evidence="2" type="ORF">D9758_005519</name>
</gene>
<protein>
    <submittedName>
        <fullName evidence="2">Uncharacterized protein</fullName>
    </submittedName>
</protein>
<comment type="caution">
    <text evidence="2">The sequence shown here is derived from an EMBL/GenBank/DDBJ whole genome shotgun (WGS) entry which is preliminary data.</text>
</comment>
<feature type="compositionally biased region" description="Low complexity" evidence="1">
    <location>
        <begin position="51"/>
        <end position="77"/>
    </location>
</feature>
<name>A0A8H5LPH3_9AGAR</name>
<feature type="region of interest" description="Disordered" evidence="1">
    <location>
        <begin position="51"/>
        <end position="82"/>
    </location>
</feature>
<proteinExistence type="predicted"/>
<evidence type="ECO:0000313" key="3">
    <source>
        <dbReference type="Proteomes" id="UP000559256"/>
    </source>
</evidence>
<dbReference type="EMBL" id="JAACJM010000032">
    <property type="protein sequence ID" value="KAF5364656.1"/>
    <property type="molecule type" value="Genomic_DNA"/>
</dbReference>